<feature type="compositionally biased region" description="Low complexity" evidence="1">
    <location>
        <begin position="31"/>
        <end position="42"/>
    </location>
</feature>
<gene>
    <name evidence="3" type="ORF">D9619_013315</name>
</gene>
<dbReference type="Proteomes" id="UP000567179">
    <property type="component" value="Unassembled WGS sequence"/>
</dbReference>
<sequence>MFITHSFIVLCASLLAQGAIVAPSGFAAPPAAMTPASAPTAALDGALPQPFSTEGPFDGDADRHPAPNPLPVPLPAPIFPPACPGPGTGSGSGGNTGSGTSSSQVIIVVHTITTASDSLNTALSGLTTSLQLADVTSISKVLIQGFTTIVANLAKAVATFPFTPPFGSSVSGTVVDALIGFVRVHQALLATVIGKHSIFAQFGLTAPIAAVLRTVEAGVDTFAFQLINLIPDKRNTVQAQINSLDLTLKTSINTYTQICFPSKGYPQTKPTCVKVN</sequence>
<feature type="signal peptide" evidence="2">
    <location>
        <begin position="1"/>
        <end position="18"/>
    </location>
</feature>
<evidence type="ECO:0000256" key="2">
    <source>
        <dbReference type="SAM" id="SignalP"/>
    </source>
</evidence>
<organism evidence="3 4">
    <name type="scientific">Psilocybe cf. subviscida</name>
    <dbReference type="NCBI Taxonomy" id="2480587"/>
    <lineage>
        <taxon>Eukaryota</taxon>
        <taxon>Fungi</taxon>
        <taxon>Dikarya</taxon>
        <taxon>Basidiomycota</taxon>
        <taxon>Agaricomycotina</taxon>
        <taxon>Agaricomycetes</taxon>
        <taxon>Agaricomycetidae</taxon>
        <taxon>Agaricales</taxon>
        <taxon>Agaricineae</taxon>
        <taxon>Strophariaceae</taxon>
        <taxon>Psilocybe</taxon>
    </lineage>
</organism>
<evidence type="ECO:0000313" key="3">
    <source>
        <dbReference type="EMBL" id="KAF5328341.1"/>
    </source>
</evidence>
<feature type="compositionally biased region" description="Gly residues" evidence="1">
    <location>
        <begin position="86"/>
        <end position="97"/>
    </location>
</feature>
<reference evidence="3 4" key="1">
    <citation type="journal article" date="2020" name="ISME J.">
        <title>Uncovering the hidden diversity of litter-decomposition mechanisms in mushroom-forming fungi.</title>
        <authorList>
            <person name="Floudas D."/>
            <person name="Bentzer J."/>
            <person name="Ahren D."/>
            <person name="Johansson T."/>
            <person name="Persson P."/>
            <person name="Tunlid A."/>
        </authorList>
    </citation>
    <scope>NUCLEOTIDE SEQUENCE [LARGE SCALE GENOMIC DNA]</scope>
    <source>
        <strain evidence="3 4">CBS 101986</strain>
    </source>
</reference>
<feature type="compositionally biased region" description="Pro residues" evidence="1">
    <location>
        <begin position="66"/>
        <end position="84"/>
    </location>
</feature>
<evidence type="ECO:0000256" key="1">
    <source>
        <dbReference type="SAM" id="MobiDB-lite"/>
    </source>
</evidence>
<comment type="caution">
    <text evidence="3">The sequence shown here is derived from an EMBL/GenBank/DDBJ whole genome shotgun (WGS) entry which is preliminary data.</text>
</comment>
<evidence type="ECO:0000313" key="4">
    <source>
        <dbReference type="Proteomes" id="UP000567179"/>
    </source>
</evidence>
<feature type="region of interest" description="Disordered" evidence="1">
    <location>
        <begin position="31"/>
        <end position="99"/>
    </location>
</feature>
<proteinExistence type="predicted"/>
<protein>
    <submittedName>
        <fullName evidence="3">Uncharacterized protein</fullName>
    </submittedName>
</protein>
<dbReference type="Pfam" id="PF12296">
    <property type="entry name" value="HsbA"/>
    <property type="match status" value="1"/>
</dbReference>
<name>A0A8H5BSE0_9AGAR</name>
<keyword evidence="2" id="KW-0732">Signal</keyword>
<dbReference type="AlphaFoldDB" id="A0A8H5BSE0"/>
<dbReference type="InterPro" id="IPR021054">
    <property type="entry name" value="Cell_wall_mannoprotein_1"/>
</dbReference>
<feature type="chain" id="PRO_5034432217" evidence="2">
    <location>
        <begin position="19"/>
        <end position="276"/>
    </location>
</feature>
<dbReference type="OrthoDB" id="3210262at2759"/>
<dbReference type="EMBL" id="JAACJJ010000004">
    <property type="protein sequence ID" value="KAF5328341.1"/>
    <property type="molecule type" value="Genomic_DNA"/>
</dbReference>
<accession>A0A8H5BSE0</accession>
<keyword evidence="4" id="KW-1185">Reference proteome</keyword>